<accession>A0AA86RQI9</accession>
<proteinExistence type="predicted"/>
<sequence>MKTKKKGKTVQAANKRLFSSIPSAHVEHYYEGGLAMEEGVERESKGPHSVTASHESMNHIV</sequence>
<organism evidence="1 2">
    <name type="scientific">Sphenostylis stenocarpa</name>
    <dbReference type="NCBI Taxonomy" id="92480"/>
    <lineage>
        <taxon>Eukaryota</taxon>
        <taxon>Viridiplantae</taxon>
        <taxon>Streptophyta</taxon>
        <taxon>Embryophyta</taxon>
        <taxon>Tracheophyta</taxon>
        <taxon>Spermatophyta</taxon>
        <taxon>Magnoliopsida</taxon>
        <taxon>eudicotyledons</taxon>
        <taxon>Gunneridae</taxon>
        <taxon>Pentapetalae</taxon>
        <taxon>rosids</taxon>
        <taxon>fabids</taxon>
        <taxon>Fabales</taxon>
        <taxon>Fabaceae</taxon>
        <taxon>Papilionoideae</taxon>
        <taxon>50 kb inversion clade</taxon>
        <taxon>NPAAA clade</taxon>
        <taxon>indigoferoid/millettioid clade</taxon>
        <taxon>Phaseoleae</taxon>
        <taxon>Sphenostylis</taxon>
    </lineage>
</organism>
<dbReference type="EMBL" id="OY731398">
    <property type="protein sequence ID" value="CAJ1879866.1"/>
    <property type="molecule type" value="Genomic_DNA"/>
</dbReference>
<reference evidence="1" key="1">
    <citation type="submission" date="2023-10" db="EMBL/GenBank/DDBJ databases">
        <authorList>
            <person name="Domelevo Entfellner J.-B."/>
        </authorList>
    </citation>
    <scope>NUCLEOTIDE SEQUENCE</scope>
</reference>
<gene>
    <name evidence="1" type="ORF">AYBTSS11_LOCUS2650</name>
</gene>
<dbReference type="Proteomes" id="UP001189624">
    <property type="component" value="Chromosome 1"/>
</dbReference>
<protein>
    <submittedName>
        <fullName evidence="1">Uncharacterized protein</fullName>
    </submittedName>
</protein>
<evidence type="ECO:0000313" key="1">
    <source>
        <dbReference type="EMBL" id="CAJ1879866.1"/>
    </source>
</evidence>
<name>A0AA86RQI9_9FABA</name>
<dbReference type="AlphaFoldDB" id="A0AA86RQI9"/>
<dbReference type="Gramene" id="rna-AYBTSS11_LOCUS2650">
    <property type="protein sequence ID" value="CAJ1879866.1"/>
    <property type="gene ID" value="gene-AYBTSS11_LOCUS2650"/>
</dbReference>
<evidence type="ECO:0000313" key="2">
    <source>
        <dbReference type="Proteomes" id="UP001189624"/>
    </source>
</evidence>
<keyword evidence="2" id="KW-1185">Reference proteome</keyword>